<keyword evidence="2" id="KW-0813">Transport</keyword>
<evidence type="ECO:0000256" key="7">
    <source>
        <dbReference type="SAM" id="Phobius"/>
    </source>
</evidence>
<evidence type="ECO:0000313" key="8">
    <source>
        <dbReference type="EMBL" id="KAF4323911.1"/>
    </source>
</evidence>
<dbReference type="PANTHER" id="PTHR36838:SF1">
    <property type="entry name" value="SLR1864 PROTEIN"/>
    <property type="match status" value="1"/>
</dbReference>
<gene>
    <name evidence="8" type="ORF">G195_001848</name>
</gene>
<sequence>MLDNAGNYGLPINSLVFRGDPLASSIQALVMSLQALLTFTYGVLSIQGAKLKGNYRAVFIGFLKMPVPYALLLGILFHMGNIPLPTFLSMPLTYAQQTIGISIVLLLGLQGIAAQALIIASGMPTGVNASILAEEYDNEPDFAAQTVLISTLLNIITITALISFAKTF</sequence>
<keyword evidence="6 7" id="KW-0472">Membrane</keyword>
<keyword evidence="4 7" id="KW-0812">Transmembrane</keyword>
<evidence type="ECO:0000313" key="9">
    <source>
        <dbReference type="Proteomes" id="UP000702964"/>
    </source>
</evidence>
<feature type="transmembrane region" description="Helical" evidence="7">
    <location>
        <begin position="26"/>
        <end position="46"/>
    </location>
</feature>
<dbReference type="GO" id="GO:0055085">
    <property type="term" value="P:transmembrane transport"/>
    <property type="evidence" value="ECO:0007669"/>
    <property type="project" value="InterPro"/>
</dbReference>
<evidence type="ECO:0000256" key="2">
    <source>
        <dbReference type="ARBA" id="ARBA00022448"/>
    </source>
</evidence>
<dbReference type="Proteomes" id="UP000702964">
    <property type="component" value="Unassembled WGS sequence"/>
</dbReference>
<keyword evidence="3" id="KW-1003">Cell membrane</keyword>
<evidence type="ECO:0000256" key="5">
    <source>
        <dbReference type="ARBA" id="ARBA00022989"/>
    </source>
</evidence>
<dbReference type="AlphaFoldDB" id="A0A8J4SEG1"/>
<evidence type="ECO:0000256" key="6">
    <source>
        <dbReference type="ARBA" id="ARBA00023136"/>
    </source>
</evidence>
<dbReference type="PANTHER" id="PTHR36838">
    <property type="entry name" value="AUXIN EFFLUX CARRIER FAMILY PROTEIN"/>
    <property type="match status" value="1"/>
</dbReference>
<comment type="caution">
    <text evidence="8">The sequence shown here is derived from an EMBL/GenBank/DDBJ whole genome shotgun (WGS) entry which is preliminary data.</text>
</comment>
<dbReference type="GO" id="GO:0016020">
    <property type="term" value="C:membrane"/>
    <property type="evidence" value="ECO:0007669"/>
    <property type="project" value="UniProtKB-SubCell"/>
</dbReference>
<dbReference type="EMBL" id="AOFI03000030">
    <property type="protein sequence ID" value="KAF4323911.1"/>
    <property type="molecule type" value="Genomic_DNA"/>
</dbReference>
<dbReference type="Pfam" id="PF03547">
    <property type="entry name" value="Mem_trans"/>
    <property type="match status" value="1"/>
</dbReference>
<feature type="transmembrane region" description="Helical" evidence="7">
    <location>
        <begin position="142"/>
        <end position="165"/>
    </location>
</feature>
<feature type="transmembrane region" description="Helical" evidence="7">
    <location>
        <begin position="99"/>
        <end position="121"/>
    </location>
</feature>
<protein>
    <submittedName>
        <fullName evidence="8">Uncharacterized protein</fullName>
    </submittedName>
</protein>
<reference evidence="8" key="1">
    <citation type="journal article" date="2015" name="Genom Data">
        <title>Draft genome sequences of Phytophthora kernoviae and Phytophthora ramorum lineage EU2 from Scotland.</title>
        <authorList>
            <person name="Sambles C."/>
            <person name="Schlenzig A."/>
            <person name="O'Neill P."/>
            <person name="Grant M."/>
            <person name="Studholme D.J."/>
        </authorList>
    </citation>
    <scope>NUCLEOTIDE SEQUENCE</scope>
    <source>
        <strain evidence="8">00238/432</strain>
    </source>
</reference>
<accession>A0A8J4SEG1</accession>
<reference evidence="8" key="2">
    <citation type="submission" date="2020-02" db="EMBL/GenBank/DDBJ databases">
        <authorList>
            <person name="Studholme D.J."/>
        </authorList>
    </citation>
    <scope>NUCLEOTIDE SEQUENCE</scope>
    <source>
        <strain evidence="8">00238/432</strain>
    </source>
</reference>
<keyword evidence="5 7" id="KW-1133">Transmembrane helix</keyword>
<evidence type="ECO:0000256" key="4">
    <source>
        <dbReference type="ARBA" id="ARBA00022692"/>
    </source>
</evidence>
<organism evidence="8 9">
    <name type="scientific">Phytophthora kernoviae 00238/432</name>
    <dbReference type="NCBI Taxonomy" id="1284355"/>
    <lineage>
        <taxon>Eukaryota</taxon>
        <taxon>Sar</taxon>
        <taxon>Stramenopiles</taxon>
        <taxon>Oomycota</taxon>
        <taxon>Peronosporomycetes</taxon>
        <taxon>Peronosporales</taxon>
        <taxon>Peronosporaceae</taxon>
        <taxon>Phytophthora</taxon>
    </lineage>
</organism>
<dbReference type="InterPro" id="IPR004776">
    <property type="entry name" value="Mem_transp_PIN-like"/>
</dbReference>
<evidence type="ECO:0000256" key="1">
    <source>
        <dbReference type="ARBA" id="ARBA00004141"/>
    </source>
</evidence>
<feature type="transmembrane region" description="Helical" evidence="7">
    <location>
        <begin position="58"/>
        <end position="79"/>
    </location>
</feature>
<evidence type="ECO:0000256" key="3">
    <source>
        <dbReference type="ARBA" id="ARBA00022475"/>
    </source>
</evidence>
<comment type="subcellular location">
    <subcellularLocation>
        <location evidence="1">Membrane</location>
        <topology evidence="1">Multi-pass membrane protein</topology>
    </subcellularLocation>
</comment>
<name>A0A8J4SEG1_9STRA</name>
<proteinExistence type="predicted"/>